<reference evidence="2 3" key="1">
    <citation type="submission" date="2021-03" db="EMBL/GenBank/DDBJ databases">
        <title>Whole genome shotgun sequence of Actinoplanes toevensis NBRC 105298.</title>
        <authorList>
            <person name="Komaki H."/>
            <person name="Tamura T."/>
        </authorList>
    </citation>
    <scope>NUCLEOTIDE SEQUENCE [LARGE SCALE GENOMIC DNA]</scope>
    <source>
        <strain evidence="2 3">NBRC 105298</strain>
    </source>
</reference>
<dbReference type="Proteomes" id="UP000677082">
    <property type="component" value="Unassembled WGS sequence"/>
</dbReference>
<dbReference type="InterPro" id="IPR018958">
    <property type="entry name" value="Knr4/Smi1-like_dom"/>
</dbReference>
<dbReference type="AlphaFoldDB" id="A0A919W2D2"/>
<organism evidence="2 3">
    <name type="scientific">Paractinoplanes toevensis</name>
    <dbReference type="NCBI Taxonomy" id="571911"/>
    <lineage>
        <taxon>Bacteria</taxon>
        <taxon>Bacillati</taxon>
        <taxon>Actinomycetota</taxon>
        <taxon>Actinomycetes</taxon>
        <taxon>Micromonosporales</taxon>
        <taxon>Micromonosporaceae</taxon>
        <taxon>Paractinoplanes</taxon>
    </lineage>
</organism>
<dbReference type="SMART" id="SM00860">
    <property type="entry name" value="SMI1_KNR4"/>
    <property type="match status" value="1"/>
</dbReference>
<comment type="caution">
    <text evidence="2">The sequence shown here is derived from an EMBL/GenBank/DDBJ whole genome shotgun (WGS) entry which is preliminary data.</text>
</comment>
<dbReference type="Pfam" id="PF09346">
    <property type="entry name" value="SMI1_KNR4"/>
    <property type="match status" value="1"/>
</dbReference>
<gene>
    <name evidence="2" type="ORF">Ato02nite_011830</name>
</gene>
<evidence type="ECO:0000313" key="2">
    <source>
        <dbReference type="EMBL" id="GIM89390.1"/>
    </source>
</evidence>
<feature type="domain" description="Knr4/Smi1-like" evidence="1">
    <location>
        <begin position="29"/>
        <end position="160"/>
    </location>
</feature>
<name>A0A919W2D2_9ACTN</name>
<keyword evidence="3" id="KW-1185">Reference proteome</keyword>
<dbReference type="InterPro" id="IPR037883">
    <property type="entry name" value="Knr4/Smi1-like_sf"/>
</dbReference>
<accession>A0A919W2D2</accession>
<protein>
    <recommendedName>
        <fullName evidence="1">Knr4/Smi1-like domain-containing protein</fullName>
    </recommendedName>
</protein>
<sequence length="188" mass="20656">MPAITDTLSDIDIWLADNAPVDWGNLFPPAGGRDIAQAEATLGRALPAEFRALYEWHDGSPATPARCVELLPGWPFLSLADSASHWAQRNKLYEADLDETGACFWWRTSWLPLAYDFTGDMLVAEISPEATNFGAVFHASLENGPRFFEGWPTLEAALDDVADTLAADDPQPLRGLTPVVDAGRLTWR</sequence>
<dbReference type="EMBL" id="BOQN01000015">
    <property type="protein sequence ID" value="GIM89390.1"/>
    <property type="molecule type" value="Genomic_DNA"/>
</dbReference>
<dbReference type="SUPFAM" id="SSF160631">
    <property type="entry name" value="SMI1/KNR4-like"/>
    <property type="match status" value="1"/>
</dbReference>
<evidence type="ECO:0000313" key="3">
    <source>
        <dbReference type="Proteomes" id="UP000677082"/>
    </source>
</evidence>
<proteinExistence type="predicted"/>
<evidence type="ECO:0000259" key="1">
    <source>
        <dbReference type="SMART" id="SM00860"/>
    </source>
</evidence>